<evidence type="ECO:0000256" key="7">
    <source>
        <dbReference type="ARBA" id="ARBA00023277"/>
    </source>
</evidence>
<keyword evidence="7" id="KW-0119">Carbohydrate metabolism</keyword>
<name>A0AAD9Q8P2_ACRCE</name>
<comment type="subcellular location">
    <subcellularLocation>
        <location evidence="1">Endoplasmic reticulum</location>
    </subcellularLocation>
</comment>
<evidence type="ECO:0000256" key="10">
    <source>
        <dbReference type="ARBA" id="ARBA00033083"/>
    </source>
</evidence>
<reference evidence="13" key="2">
    <citation type="journal article" date="2023" name="Science">
        <title>Genomic signatures of disease resistance in endangered staghorn corals.</title>
        <authorList>
            <person name="Vollmer S.V."/>
            <person name="Selwyn J.D."/>
            <person name="Despard B.A."/>
            <person name="Roesel C.L."/>
        </authorList>
    </citation>
    <scope>NUCLEOTIDE SEQUENCE</scope>
    <source>
        <strain evidence="13">K2</strain>
    </source>
</reference>
<dbReference type="PANTHER" id="PTHR13398:SF0">
    <property type="entry name" value="GDP-FUCOSE PROTEIN O-FUCOSYLTRANSFERASE 2"/>
    <property type="match status" value="1"/>
</dbReference>
<evidence type="ECO:0000256" key="12">
    <source>
        <dbReference type="ARBA" id="ARBA00048647"/>
    </source>
</evidence>
<keyword evidence="14" id="KW-1185">Reference proteome</keyword>
<evidence type="ECO:0000313" key="14">
    <source>
        <dbReference type="Proteomes" id="UP001249851"/>
    </source>
</evidence>
<dbReference type="PANTHER" id="PTHR13398">
    <property type="entry name" value="GDP-FUCOSE PROTEIN O-FUCOSYLTRANSFERASE 2"/>
    <property type="match status" value="1"/>
</dbReference>
<reference evidence="13" key="1">
    <citation type="journal article" date="2023" name="G3 (Bethesda)">
        <title>Whole genome assembly and annotation of the endangered Caribbean coral Acropora cervicornis.</title>
        <authorList>
            <person name="Selwyn J.D."/>
            <person name="Vollmer S.V."/>
        </authorList>
    </citation>
    <scope>NUCLEOTIDE SEQUENCE</scope>
    <source>
        <strain evidence="13">K2</strain>
    </source>
</reference>
<comment type="caution">
    <text evidence="13">The sequence shown here is derived from an EMBL/GenBank/DDBJ whole genome shotgun (WGS) entry which is preliminary data.</text>
</comment>
<dbReference type="Gene3D" id="3.40.50.11350">
    <property type="match status" value="1"/>
</dbReference>
<keyword evidence="6" id="KW-0294">Fucose metabolism</keyword>
<comment type="catalytic activity">
    <reaction evidence="11">
        <text>L-threonyl-[protein] + GDP-beta-L-fucose = 3-O-(alpha-L-fucosyl)-L-threonyl-[protein] + GDP + H(+)</text>
        <dbReference type="Rhea" id="RHEA:70491"/>
        <dbReference type="Rhea" id="RHEA-COMP:11060"/>
        <dbReference type="Rhea" id="RHEA-COMP:17915"/>
        <dbReference type="ChEBI" id="CHEBI:15378"/>
        <dbReference type="ChEBI" id="CHEBI:30013"/>
        <dbReference type="ChEBI" id="CHEBI:57273"/>
        <dbReference type="ChEBI" id="CHEBI:58189"/>
        <dbReference type="ChEBI" id="CHEBI:189631"/>
        <dbReference type="EC" id="2.4.1.221"/>
    </reaction>
    <physiologicalReaction direction="left-to-right" evidence="11">
        <dbReference type="Rhea" id="RHEA:70492"/>
    </physiologicalReaction>
</comment>
<keyword evidence="4" id="KW-0808">Transferase</keyword>
<gene>
    <name evidence="13" type="ORF">P5673_021329</name>
</gene>
<protein>
    <recommendedName>
        <fullName evidence="9">GDP-fucose protein O-fucosyltransferase 2</fullName>
        <ecNumber evidence="3">2.4.1.221</ecNumber>
    </recommendedName>
    <alternativeName>
        <fullName evidence="10">Peptide-O-fucosyltransferase 2</fullName>
    </alternativeName>
</protein>
<evidence type="ECO:0000256" key="11">
    <source>
        <dbReference type="ARBA" id="ARBA00047273"/>
    </source>
</evidence>
<evidence type="ECO:0000256" key="5">
    <source>
        <dbReference type="ARBA" id="ARBA00022824"/>
    </source>
</evidence>
<comment type="catalytic activity">
    <reaction evidence="12">
        <text>L-seryl-[protein] + GDP-beta-L-fucose = 3-O-(alpha-L-fucosyl)-L-seryl-[protein] + GDP + H(+)</text>
        <dbReference type="Rhea" id="RHEA:63644"/>
        <dbReference type="Rhea" id="RHEA-COMP:9863"/>
        <dbReference type="Rhea" id="RHEA-COMP:17914"/>
        <dbReference type="ChEBI" id="CHEBI:15378"/>
        <dbReference type="ChEBI" id="CHEBI:29999"/>
        <dbReference type="ChEBI" id="CHEBI:57273"/>
        <dbReference type="ChEBI" id="CHEBI:58189"/>
        <dbReference type="ChEBI" id="CHEBI:189632"/>
        <dbReference type="EC" id="2.4.1.221"/>
    </reaction>
    <physiologicalReaction direction="left-to-right" evidence="12">
        <dbReference type="Rhea" id="RHEA:63645"/>
    </physiologicalReaction>
</comment>
<evidence type="ECO:0000256" key="3">
    <source>
        <dbReference type="ARBA" id="ARBA00012196"/>
    </source>
</evidence>
<keyword evidence="5" id="KW-0256">Endoplasmic reticulum</keyword>
<dbReference type="Proteomes" id="UP001249851">
    <property type="component" value="Unassembled WGS sequence"/>
</dbReference>
<sequence>MRRETGKVPVCKDPNIIYIDGRLECRNIKSGRYLSYQPPGGGWNNQRVAFENAVVMAKLLNRTLIVHPLAPHQEILKLKKRRKIAAGYEIYNMLPKDKLLALSNVIDLRRLSKLIPVKEFTSSHNEFHKVHSKLKWKTVCHNGLFGTWVDIVPKRKEKEKWEIIEEYMLSLPSSGEIPLYRRICLKDEEDFGSNASTRRPLWGILEELSDRTEDLIYFSEGSLYNRKFIFFNGETVLNAHRWIAQFVRFAPDITNRVMAVLEKLGHPYNAVHIRRTDHPSSFRIRQDFWLRQLQIRSALNLTKTLYIATDERNRTWFRPFRDAGYNLYFADDFAEQLRLTTIPTTMVQDVLGLCEQLICAHADHFVGSYYSTFTMYIKRLRRQLSRNRGMLIDAYSSIIWAGSRQMGR</sequence>
<dbReference type="EC" id="2.4.1.221" evidence="3"/>
<evidence type="ECO:0000256" key="2">
    <source>
        <dbReference type="ARBA" id="ARBA00004922"/>
    </source>
</evidence>
<evidence type="ECO:0000256" key="9">
    <source>
        <dbReference type="ARBA" id="ARBA00026232"/>
    </source>
</evidence>
<evidence type="ECO:0000256" key="4">
    <source>
        <dbReference type="ARBA" id="ARBA00022679"/>
    </source>
</evidence>
<evidence type="ECO:0000256" key="6">
    <source>
        <dbReference type="ARBA" id="ARBA00023253"/>
    </source>
</evidence>
<dbReference type="CDD" id="cd11296">
    <property type="entry name" value="O-FucT_like"/>
    <property type="match status" value="1"/>
</dbReference>
<dbReference type="GO" id="GO:0046922">
    <property type="term" value="F:peptide-O-fucosyltransferase activity"/>
    <property type="evidence" value="ECO:0007669"/>
    <property type="project" value="UniProtKB-EC"/>
</dbReference>
<comment type="similarity">
    <text evidence="8">Belongs to the glycosyltransferase 68 family.</text>
</comment>
<comment type="pathway">
    <text evidence="2">Protein modification; protein glycosylation.</text>
</comment>
<dbReference type="GO" id="GO:0006004">
    <property type="term" value="P:fucose metabolic process"/>
    <property type="evidence" value="ECO:0007669"/>
    <property type="project" value="UniProtKB-KW"/>
</dbReference>
<dbReference type="InterPro" id="IPR045130">
    <property type="entry name" value="OFUT2-like"/>
</dbReference>
<evidence type="ECO:0000256" key="8">
    <source>
        <dbReference type="ARBA" id="ARBA00025803"/>
    </source>
</evidence>
<accession>A0AAD9Q8P2</accession>
<dbReference type="EMBL" id="JARQWQ010000054">
    <property type="protein sequence ID" value="KAK2556769.1"/>
    <property type="molecule type" value="Genomic_DNA"/>
</dbReference>
<proteinExistence type="inferred from homology"/>
<evidence type="ECO:0000256" key="1">
    <source>
        <dbReference type="ARBA" id="ARBA00004240"/>
    </source>
</evidence>
<dbReference type="GO" id="GO:0005783">
    <property type="term" value="C:endoplasmic reticulum"/>
    <property type="evidence" value="ECO:0007669"/>
    <property type="project" value="UniProtKB-SubCell"/>
</dbReference>
<dbReference type="AlphaFoldDB" id="A0AAD9Q8P2"/>
<dbReference type="Pfam" id="PF10250">
    <property type="entry name" value="O-FucT"/>
    <property type="match status" value="2"/>
</dbReference>
<dbReference type="Gene3D" id="3.40.50.11340">
    <property type="match status" value="1"/>
</dbReference>
<dbReference type="InterPro" id="IPR019378">
    <property type="entry name" value="GDP-Fuc_O-FucTrfase"/>
</dbReference>
<evidence type="ECO:0000313" key="13">
    <source>
        <dbReference type="EMBL" id="KAK2556769.1"/>
    </source>
</evidence>
<organism evidence="13 14">
    <name type="scientific">Acropora cervicornis</name>
    <name type="common">Staghorn coral</name>
    <dbReference type="NCBI Taxonomy" id="6130"/>
    <lineage>
        <taxon>Eukaryota</taxon>
        <taxon>Metazoa</taxon>
        <taxon>Cnidaria</taxon>
        <taxon>Anthozoa</taxon>
        <taxon>Hexacorallia</taxon>
        <taxon>Scleractinia</taxon>
        <taxon>Astrocoeniina</taxon>
        <taxon>Acroporidae</taxon>
        <taxon>Acropora</taxon>
    </lineage>
</organism>